<dbReference type="GeneID" id="57921715"/>
<protein>
    <submittedName>
        <fullName evidence="4">3H domain protein</fullName>
    </submittedName>
    <submittedName>
        <fullName evidence="8">Biotin repressor family transcriptional regulator</fullName>
    </submittedName>
    <submittedName>
        <fullName evidence="5">Transcription repressor NadR</fullName>
    </submittedName>
</protein>
<reference evidence="8 12" key="5">
    <citation type="submission" date="2018-06" db="EMBL/GenBank/DDBJ databases">
        <authorList>
            <consortium name="Pathogen Informatics"/>
            <person name="Doyle S."/>
        </authorList>
    </citation>
    <scope>NUCLEOTIDE SEQUENCE [LARGE SCALE GENOMIC DNA]</scope>
    <source>
        <strain evidence="8 12">NCTC13773</strain>
    </source>
</reference>
<feature type="binding site" evidence="1">
    <location>
        <position position="77"/>
    </location>
    <ligand>
        <name>Ni(2+)</name>
        <dbReference type="ChEBI" id="CHEBI:49786"/>
    </ligand>
</feature>
<evidence type="ECO:0000313" key="4">
    <source>
        <dbReference type="EMBL" id="CDO18425.1"/>
    </source>
</evidence>
<keyword evidence="11" id="KW-1185">Reference proteome</keyword>
<organism evidence="4 9">
    <name type="scientific">Streptococcus gallolyticus</name>
    <dbReference type="NCBI Taxonomy" id="315405"/>
    <lineage>
        <taxon>Bacteria</taxon>
        <taxon>Bacillati</taxon>
        <taxon>Bacillota</taxon>
        <taxon>Bacilli</taxon>
        <taxon>Lactobacillales</taxon>
        <taxon>Streptococcaceae</taxon>
        <taxon>Streptococcus</taxon>
    </lineage>
</organism>
<proteinExistence type="predicted"/>
<dbReference type="Proteomes" id="UP000027584">
    <property type="component" value="Unassembled WGS sequence"/>
</dbReference>
<dbReference type="RefSeq" id="WP_009853754.1">
    <property type="nucleotide sequence ID" value="NZ_CP054015.1"/>
</dbReference>
<keyword evidence="1" id="KW-0533">Nickel</keyword>
<evidence type="ECO:0000313" key="5">
    <source>
        <dbReference type="EMBL" id="MBE6165516.1"/>
    </source>
</evidence>
<reference evidence="5" key="6">
    <citation type="submission" date="2019-04" db="EMBL/GenBank/DDBJ databases">
        <title>Evolution of Biomass-Degrading Anaerobic Consortia Revealed by Metagenomics.</title>
        <authorList>
            <person name="Peng X."/>
        </authorList>
    </citation>
    <scope>NUCLEOTIDE SEQUENCE</scope>
    <source>
        <strain evidence="5">SIG195</strain>
    </source>
</reference>
<reference evidence="6 10" key="4">
    <citation type="submission" date="2016-10" db="EMBL/GenBank/DDBJ databases">
        <authorList>
            <person name="de Groot N.N."/>
        </authorList>
    </citation>
    <scope>NUCLEOTIDE SEQUENCE [LARGE SCALE GENOMIC DNA]</scope>
    <source>
        <strain evidence="7">LMG 15572</strain>
        <strain evidence="6 10">VTM1R29</strain>
    </source>
</reference>
<feature type="binding site" evidence="1">
    <location>
        <position position="85"/>
    </location>
    <ligand>
        <name>Ni(2+)</name>
        <dbReference type="ChEBI" id="CHEBI:49786"/>
    </ligand>
</feature>
<reference evidence="4 9" key="1">
    <citation type="submission" date="2014-02" db="EMBL/GenBank/DDBJ databases">
        <authorList>
            <person name="Manrique M."/>
        </authorList>
    </citation>
    <scope>NUCLEOTIDE SEQUENCE [LARGE SCALE GENOMIC DNA]</scope>
    <source>
        <strain evidence="4 9">LMG17956</strain>
    </source>
</reference>
<feature type="binding site" evidence="1">
    <location>
        <position position="146"/>
    </location>
    <ligand>
        <name>Ni(2+)</name>
        <dbReference type="ChEBI" id="CHEBI:49786"/>
    </ligand>
</feature>
<accession>A0A060RHQ4</accession>
<dbReference type="AlphaFoldDB" id="A0A060RHQ4"/>
<evidence type="ECO:0000256" key="1">
    <source>
        <dbReference type="PIRSR" id="PIRSR037847-1"/>
    </source>
</evidence>
<dbReference type="InterPro" id="IPR035922">
    <property type="entry name" value="3H_dom_sf"/>
</dbReference>
<dbReference type="InterPro" id="IPR036388">
    <property type="entry name" value="WH-like_DNA-bd_sf"/>
</dbReference>
<evidence type="ECO:0000259" key="2">
    <source>
        <dbReference type="Pfam" id="PF02829"/>
    </source>
</evidence>
<evidence type="ECO:0000313" key="11">
    <source>
        <dbReference type="Proteomes" id="UP000183629"/>
    </source>
</evidence>
<gene>
    <name evidence="8" type="primary">nadR</name>
    <name evidence="4" type="ORF">BN963_SGAL_01623</name>
    <name evidence="5" type="ORF">E7156_09605</name>
    <name evidence="8" type="ORF">NCTC13773_00785</name>
    <name evidence="6" type="ORF">SAMN04487839_10613</name>
    <name evidence="7" type="ORF">SAMN05660328_101136</name>
</gene>
<feature type="domain" description="Helix-turn-helix type 11" evidence="3">
    <location>
        <begin position="6"/>
        <end position="58"/>
    </location>
</feature>
<dbReference type="GO" id="GO:0046872">
    <property type="term" value="F:metal ion binding"/>
    <property type="evidence" value="ECO:0007669"/>
    <property type="project" value="UniProtKB-KW"/>
</dbReference>
<dbReference type="EMBL" id="FPBN01000001">
    <property type="protein sequence ID" value="SFU29796.1"/>
    <property type="molecule type" value="Genomic_DNA"/>
</dbReference>
<evidence type="ECO:0000259" key="3">
    <source>
        <dbReference type="Pfam" id="PF08279"/>
    </source>
</evidence>
<dbReference type="InterPro" id="IPR036390">
    <property type="entry name" value="WH_DNA-bd_sf"/>
</dbReference>
<dbReference type="Proteomes" id="UP000182764">
    <property type="component" value="Unassembled WGS sequence"/>
</dbReference>
<dbReference type="Proteomes" id="UP000249013">
    <property type="component" value="Chromosome 1"/>
</dbReference>
<dbReference type="SUPFAM" id="SSF75500">
    <property type="entry name" value="Putative transcriptional regulator TM1602, C-terminal domain"/>
    <property type="match status" value="1"/>
</dbReference>
<dbReference type="InterPro" id="IPR004173">
    <property type="entry name" value="3H_domain"/>
</dbReference>
<dbReference type="Gene3D" id="1.10.10.10">
    <property type="entry name" value="Winged helix-like DNA-binding domain superfamily/Winged helix DNA-binding domain"/>
    <property type="match status" value="1"/>
</dbReference>
<name>A0A060RHQ4_9STRE</name>
<dbReference type="PANTHER" id="PTHR40068:SF1">
    <property type="entry name" value="TRANSCRIPTION REPRESSOR NIAR-RELATED"/>
    <property type="match status" value="1"/>
</dbReference>
<evidence type="ECO:0000313" key="12">
    <source>
        <dbReference type="Proteomes" id="UP000249013"/>
    </source>
</evidence>
<dbReference type="PANTHER" id="PTHR40068">
    <property type="entry name" value="TRANSCRIPTION REPRESSOR NIAR-RELATED"/>
    <property type="match status" value="1"/>
</dbReference>
<keyword evidence="1" id="KW-0479">Metal-binding</keyword>
<dbReference type="EMBL" id="LS483409">
    <property type="protein sequence ID" value="SQG78986.1"/>
    <property type="molecule type" value="Genomic_DNA"/>
</dbReference>
<dbReference type="PIRSF" id="PIRSF037847">
    <property type="entry name" value="NiaR"/>
    <property type="match status" value="1"/>
</dbReference>
<dbReference type="SUPFAM" id="SSF46785">
    <property type="entry name" value="Winged helix' DNA-binding domain"/>
    <property type="match status" value="1"/>
</dbReference>
<dbReference type="Pfam" id="PF02829">
    <property type="entry name" value="3H"/>
    <property type="match status" value="1"/>
</dbReference>
<dbReference type="Gene3D" id="3.30.1340.20">
    <property type="entry name" value="3H domain"/>
    <property type="match status" value="1"/>
</dbReference>
<dbReference type="InterPro" id="IPR013196">
    <property type="entry name" value="HTH_11"/>
</dbReference>
<feature type="binding site" evidence="1">
    <location>
        <position position="144"/>
    </location>
    <ligand>
        <name>Ni(2+)</name>
        <dbReference type="ChEBI" id="CHEBI:49786"/>
    </ligand>
</feature>
<dbReference type="Proteomes" id="UP000183629">
    <property type="component" value="Unassembled WGS sequence"/>
</dbReference>
<evidence type="ECO:0000313" key="10">
    <source>
        <dbReference type="Proteomes" id="UP000182764"/>
    </source>
</evidence>
<reference evidence="4 9" key="2">
    <citation type="submission" date="2014-05" db="EMBL/GenBank/DDBJ databases">
        <title>Genome sequence of Streptococcus gallolyticus.</title>
        <authorList>
            <person name="Del Campo R."/>
        </authorList>
    </citation>
    <scope>NUCLEOTIDE SEQUENCE [LARGE SCALE GENOMIC DNA]</scope>
    <source>
        <strain evidence="4 9">LMG17956</strain>
    </source>
</reference>
<sequence length="173" mass="18981">MKAAERRQKIIDILSQTQVPISASSLASRLGVSRQIIVGDVALLRAANHDVISTPKGYVMSQALYSHQFIGKIACQHGPERTKEELDSIVAKGGIVVDVEVEHPVYGMLTAPLDIRSNEDIANFMDKVEHSNATLLSSLTHGIHTHTLSCHSKDDFEDIKEMLLDKGLLLKSN</sequence>
<dbReference type="Pfam" id="PF08279">
    <property type="entry name" value="HTH_11"/>
    <property type="match status" value="1"/>
</dbReference>
<evidence type="ECO:0000313" key="6">
    <source>
        <dbReference type="EMBL" id="SEM21011.1"/>
    </source>
</evidence>
<dbReference type="EMBL" id="CCBC010000187">
    <property type="protein sequence ID" value="CDO18425.1"/>
    <property type="molecule type" value="Genomic_DNA"/>
</dbReference>
<feature type="domain" description="3H" evidence="2">
    <location>
        <begin position="73"/>
        <end position="169"/>
    </location>
</feature>
<dbReference type="EMBL" id="SVAF01000037">
    <property type="protein sequence ID" value="MBE6165516.1"/>
    <property type="molecule type" value="Genomic_DNA"/>
</dbReference>
<dbReference type="EMBL" id="FOBM01000006">
    <property type="protein sequence ID" value="SEM21011.1"/>
    <property type="molecule type" value="Genomic_DNA"/>
</dbReference>
<dbReference type="Proteomes" id="UP000700800">
    <property type="component" value="Unassembled WGS sequence"/>
</dbReference>
<evidence type="ECO:0000313" key="7">
    <source>
        <dbReference type="EMBL" id="SFU29796.1"/>
    </source>
</evidence>
<evidence type="ECO:0000313" key="9">
    <source>
        <dbReference type="Proteomes" id="UP000027584"/>
    </source>
</evidence>
<evidence type="ECO:0000313" key="8">
    <source>
        <dbReference type="EMBL" id="SQG78986.1"/>
    </source>
</evidence>
<dbReference type="InterPro" id="IPR026043">
    <property type="entry name" value="NadR"/>
</dbReference>
<reference evidence="11" key="3">
    <citation type="submission" date="2016-10" db="EMBL/GenBank/DDBJ databases">
        <authorList>
            <person name="Varghese N."/>
            <person name="Submissions S."/>
        </authorList>
    </citation>
    <scope>NUCLEOTIDE SEQUENCE [LARGE SCALE GENOMIC DNA]</scope>
    <source>
        <strain evidence="11">LMG 15572</strain>
    </source>
</reference>